<organism evidence="1 2">
    <name type="scientific">Ambrosiozyma monospora</name>
    <name type="common">Yeast</name>
    <name type="synonym">Endomycopsis monosporus</name>
    <dbReference type="NCBI Taxonomy" id="43982"/>
    <lineage>
        <taxon>Eukaryota</taxon>
        <taxon>Fungi</taxon>
        <taxon>Dikarya</taxon>
        <taxon>Ascomycota</taxon>
        <taxon>Saccharomycotina</taxon>
        <taxon>Pichiomycetes</taxon>
        <taxon>Pichiales</taxon>
        <taxon>Pichiaceae</taxon>
        <taxon>Ambrosiozyma</taxon>
    </lineage>
</organism>
<proteinExistence type="predicted"/>
<gene>
    <name evidence="1" type="ORF">Amon02_000164000</name>
</gene>
<evidence type="ECO:0000313" key="1">
    <source>
        <dbReference type="EMBL" id="GME74077.1"/>
    </source>
</evidence>
<dbReference type="Proteomes" id="UP001165064">
    <property type="component" value="Unassembled WGS sequence"/>
</dbReference>
<comment type="caution">
    <text evidence="1">The sequence shown here is derived from an EMBL/GenBank/DDBJ whole genome shotgun (WGS) entry which is preliminary data.</text>
</comment>
<dbReference type="EMBL" id="BSXS01000829">
    <property type="protein sequence ID" value="GME74077.1"/>
    <property type="molecule type" value="Genomic_DNA"/>
</dbReference>
<keyword evidence="2" id="KW-1185">Reference proteome</keyword>
<name>A0ACB5SV77_AMBMO</name>
<reference evidence="1" key="1">
    <citation type="submission" date="2023-04" db="EMBL/GenBank/DDBJ databases">
        <title>Ambrosiozyma monospora NBRC 10751.</title>
        <authorList>
            <person name="Ichikawa N."/>
            <person name="Sato H."/>
            <person name="Tonouchi N."/>
        </authorList>
    </citation>
    <scope>NUCLEOTIDE SEQUENCE</scope>
    <source>
        <strain evidence="1">NBRC 10751</strain>
    </source>
</reference>
<protein>
    <submittedName>
        <fullName evidence="1">Unnamed protein product</fullName>
    </submittedName>
</protein>
<evidence type="ECO:0000313" key="2">
    <source>
        <dbReference type="Proteomes" id="UP001165064"/>
    </source>
</evidence>
<accession>A0ACB5SV77</accession>
<sequence>MEKESPERFKAYQENKKEKEKSLQPPRLNQSYPRELDELHGGCGMSLKSNILDVADAVRYYLETLNVKLEKILTDDKNKIRRFVPMDGVLSKAKSELVYFVSYQTITNNCQ</sequence>